<dbReference type="PRINTS" id="PR00109">
    <property type="entry name" value="TYRKINASE"/>
</dbReference>
<dbReference type="Pfam" id="PF07714">
    <property type="entry name" value="PK_Tyr_Ser-Thr"/>
    <property type="match status" value="1"/>
</dbReference>
<dbReference type="CDD" id="cd00192">
    <property type="entry name" value="PTKc"/>
    <property type="match status" value="1"/>
</dbReference>
<dbReference type="Gene3D" id="3.30.505.10">
    <property type="entry name" value="SH2 domain"/>
    <property type="match status" value="1"/>
</dbReference>
<dbReference type="PROSITE" id="PS00109">
    <property type="entry name" value="PROTEIN_KINASE_TYR"/>
    <property type="match status" value="1"/>
</dbReference>
<evidence type="ECO:0000259" key="3">
    <source>
        <dbReference type="PROSITE" id="PS50011"/>
    </source>
</evidence>
<dbReference type="Gene3D" id="1.10.510.10">
    <property type="entry name" value="Transferase(Phosphotransferase) domain 1"/>
    <property type="match status" value="1"/>
</dbReference>
<reference evidence="4" key="1">
    <citation type="submission" date="2023-10" db="EMBL/GenBank/DDBJ databases">
        <title>Genome assembly of Pristionchus species.</title>
        <authorList>
            <person name="Yoshida K."/>
            <person name="Sommer R.J."/>
        </authorList>
    </citation>
    <scope>NUCLEOTIDE SEQUENCE</scope>
    <source>
        <strain evidence="4">RS0144</strain>
    </source>
</reference>
<comment type="caution">
    <text evidence="4">The sequence shown here is derived from an EMBL/GenBank/DDBJ whole genome shotgun (WGS) entry which is preliminary data.</text>
</comment>
<name>A0AAV5TXR3_9BILA</name>
<dbReference type="InterPro" id="IPR008266">
    <property type="entry name" value="Tyr_kinase_AS"/>
</dbReference>
<dbReference type="InterPro" id="IPR000719">
    <property type="entry name" value="Prot_kinase_dom"/>
</dbReference>
<dbReference type="InterPro" id="IPR050198">
    <property type="entry name" value="Non-receptor_tyrosine_kinases"/>
</dbReference>
<evidence type="ECO:0000256" key="1">
    <source>
        <dbReference type="ARBA" id="ARBA00022741"/>
    </source>
</evidence>
<dbReference type="GO" id="GO:0005524">
    <property type="term" value="F:ATP binding"/>
    <property type="evidence" value="ECO:0007669"/>
    <property type="project" value="UniProtKB-KW"/>
</dbReference>
<evidence type="ECO:0000313" key="5">
    <source>
        <dbReference type="Proteomes" id="UP001432027"/>
    </source>
</evidence>
<feature type="domain" description="Protein kinase" evidence="3">
    <location>
        <begin position="78"/>
        <end position="344"/>
    </location>
</feature>
<keyword evidence="5" id="KW-1185">Reference proteome</keyword>
<dbReference type="AlphaFoldDB" id="A0AAV5TXR3"/>
<dbReference type="GO" id="GO:0004713">
    <property type="term" value="F:protein tyrosine kinase activity"/>
    <property type="evidence" value="ECO:0007669"/>
    <property type="project" value="InterPro"/>
</dbReference>
<dbReference type="EMBL" id="BTSX01000005">
    <property type="protein sequence ID" value="GMS99162.1"/>
    <property type="molecule type" value="Genomic_DNA"/>
</dbReference>
<dbReference type="SUPFAM" id="SSF56112">
    <property type="entry name" value="Protein kinase-like (PK-like)"/>
    <property type="match status" value="1"/>
</dbReference>
<organism evidence="4 5">
    <name type="scientific">Pristionchus entomophagus</name>
    <dbReference type="NCBI Taxonomy" id="358040"/>
    <lineage>
        <taxon>Eukaryota</taxon>
        <taxon>Metazoa</taxon>
        <taxon>Ecdysozoa</taxon>
        <taxon>Nematoda</taxon>
        <taxon>Chromadorea</taxon>
        <taxon>Rhabditida</taxon>
        <taxon>Rhabditina</taxon>
        <taxon>Diplogasteromorpha</taxon>
        <taxon>Diplogasteroidea</taxon>
        <taxon>Neodiplogasteridae</taxon>
        <taxon>Pristionchus</taxon>
    </lineage>
</organism>
<dbReference type="InterPro" id="IPR020635">
    <property type="entry name" value="Tyr_kinase_cat_dom"/>
</dbReference>
<evidence type="ECO:0000313" key="4">
    <source>
        <dbReference type="EMBL" id="GMS99162.1"/>
    </source>
</evidence>
<dbReference type="InterPro" id="IPR001245">
    <property type="entry name" value="Ser-Thr/Tyr_kinase_cat_dom"/>
</dbReference>
<dbReference type="SMART" id="SM00219">
    <property type="entry name" value="TyrKc"/>
    <property type="match status" value="1"/>
</dbReference>
<dbReference type="PROSITE" id="PS50011">
    <property type="entry name" value="PROTEIN_KINASE_DOM"/>
    <property type="match status" value="1"/>
</dbReference>
<dbReference type="InterPro" id="IPR011009">
    <property type="entry name" value="Kinase-like_dom_sf"/>
</dbReference>
<dbReference type="PANTHER" id="PTHR24418">
    <property type="entry name" value="TYROSINE-PROTEIN KINASE"/>
    <property type="match status" value="1"/>
</dbReference>
<feature type="non-terminal residue" evidence="4">
    <location>
        <position position="1"/>
    </location>
</feature>
<dbReference type="InterPro" id="IPR036860">
    <property type="entry name" value="SH2_dom_sf"/>
</dbReference>
<proteinExistence type="predicted"/>
<keyword evidence="1" id="KW-0547">Nucleotide-binding</keyword>
<gene>
    <name evidence="4" type="ORF">PENTCL1PPCAC_21337</name>
</gene>
<keyword evidence="2" id="KW-0067">ATP-binding</keyword>
<protein>
    <recommendedName>
        <fullName evidence="3">Protein kinase domain-containing protein</fullName>
    </recommendedName>
</protein>
<dbReference type="Proteomes" id="UP001432027">
    <property type="component" value="Unassembled WGS sequence"/>
</dbReference>
<sequence>IVFFRMRKHAHDDVFSVLHFIIRRQGKAFLMGGQTVDTLSELVKHYADRNWSDLQLTYSVKKREQFITRWEYDENVISKEDKSLDGGSFGEVFLGTLYRKTVALKTPLKTNVKEEEFLKEAEIARHCKHPNVLETIGICRSKLCIITEYMANGSLKQYMQKHKLAHATCKSVAHKVASAMEFLERRKIVHRDLAARNILVGETIEIIKVADFGLARSLDKKSFYSSYKEDFPYLWSAPEGFVITDSIVVTKKSSVTNALDVWSFGVIMWELYTNGLQKPYIGFVSGEPNAVPSRDKLYELLTKTDRRLTPPEDCPDKIQEIMRKCWNLVQDQRPTFTSIREALFDASSDPIRKPIAATKPKNDRPAAFSLGNFLSP</sequence>
<evidence type="ECO:0000256" key="2">
    <source>
        <dbReference type="ARBA" id="ARBA00022840"/>
    </source>
</evidence>
<accession>A0AAV5TXR3</accession>